<gene>
    <name evidence="2" type="ORF">GCM10010982_02140</name>
</gene>
<proteinExistence type="predicted"/>
<protein>
    <submittedName>
        <fullName evidence="2">Uncharacterized protein</fullName>
    </submittedName>
</protein>
<evidence type="ECO:0000313" key="2">
    <source>
        <dbReference type="EMBL" id="GGO63934.1"/>
    </source>
</evidence>
<sequence>MSYRSIEALMINALDWVDEWDPLKGHRFQRISSDGGAVSLVVGDIDHDGMCYRALKIFDVVIPADKREQGLYSFFVHRLEDMAFSFGAIWHEKVDNPILRDRHLRYKLRRRGRSFYKITGSPHPRRLLVGLNTPQPGQDPAEHSAQ</sequence>
<comment type="caution">
    <text evidence="2">The sequence shown here is derived from an EMBL/GenBank/DDBJ whole genome shotgun (WGS) entry which is preliminary data.</text>
</comment>
<dbReference type="Proteomes" id="UP000606935">
    <property type="component" value="Unassembled WGS sequence"/>
</dbReference>
<evidence type="ECO:0000256" key="1">
    <source>
        <dbReference type="SAM" id="MobiDB-lite"/>
    </source>
</evidence>
<dbReference type="AlphaFoldDB" id="A0A917YTG5"/>
<dbReference type="EMBL" id="BMLS01000001">
    <property type="protein sequence ID" value="GGO63934.1"/>
    <property type="molecule type" value="Genomic_DNA"/>
</dbReference>
<organism evidence="2 3">
    <name type="scientific">Bowmanella pacifica</name>
    <dbReference type="NCBI Taxonomy" id="502051"/>
    <lineage>
        <taxon>Bacteria</taxon>
        <taxon>Pseudomonadati</taxon>
        <taxon>Pseudomonadota</taxon>
        <taxon>Gammaproteobacteria</taxon>
        <taxon>Alteromonadales</taxon>
        <taxon>Alteromonadaceae</taxon>
        <taxon>Bowmanella</taxon>
    </lineage>
</organism>
<keyword evidence="3" id="KW-1185">Reference proteome</keyword>
<evidence type="ECO:0000313" key="3">
    <source>
        <dbReference type="Proteomes" id="UP000606935"/>
    </source>
</evidence>
<dbReference type="RefSeq" id="WP_188689017.1">
    <property type="nucleotide sequence ID" value="NZ_BMLS01000001.1"/>
</dbReference>
<reference evidence="2" key="1">
    <citation type="journal article" date="2014" name="Int. J. Syst. Evol. Microbiol.">
        <title>Complete genome sequence of Corynebacterium casei LMG S-19264T (=DSM 44701T), isolated from a smear-ripened cheese.</title>
        <authorList>
            <consortium name="US DOE Joint Genome Institute (JGI-PGF)"/>
            <person name="Walter F."/>
            <person name="Albersmeier A."/>
            <person name="Kalinowski J."/>
            <person name="Ruckert C."/>
        </authorList>
    </citation>
    <scope>NUCLEOTIDE SEQUENCE</scope>
    <source>
        <strain evidence="2">CGMCC 1.7086</strain>
    </source>
</reference>
<accession>A0A917YTG5</accession>
<reference evidence="2" key="2">
    <citation type="submission" date="2020-09" db="EMBL/GenBank/DDBJ databases">
        <authorList>
            <person name="Sun Q."/>
            <person name="Zhou Y."/>
        </authorList>
    </citation>
    <scope>NUCLEOTIDE SEQUENCE</scope>
    <source>
        <strain evidence="2">CGMCC 1.7086</strain>
    </source>
</reference>
<name>A0A917YTG5_9ALTE</name>
<feature type="region of interest" description="Disordered" evidence="1">
    <location>
        <begin position="127"/>
        <end position="146"/>
    </location>
</feature>